<comment type="caution">
    <text evidence="1">The sequence shown here is derived from an EMBL/GenBank/DDBJ whole genome shotgun (WGS) entry which is preliminary data.</text>
</comment>
<accession>A0ABD5XAC4</accession>
<evidence type="ECO:0000313" key="1">
    <source>
        <dbReference type="EMBL" id="MFC7126838.1"/>
    </source>
</evidence>
<gene>
    <name evidence="1" type="ORF">ACFQJ7_12530</name>
</gene>
<name>A0ABD5XAC4_9EURY</name>
<reference evidence="1 2" key="1">
    <citation type="journal article" date="2014" name="Int. J. Syst. Evol. Microbiol.">
        <title>Complete genome sequence of Corynebacterium casei LMG S-19264T (=DSM 44701T), isolated from a smear-ripened cheese.</title>
        <authorList>
            <consortium name="US DOE Joint Genome Institute (JGI-PGF)"/>
            <person name="Walter F."/>
            <person name="Albersmeier A."/>
            <person name="Kalinowski J."/>
            <person name="Ruckert C."/>
        </authorList>
    </citation>
    <scope>NUCLEOTIDE SEQUENCE [LARGE SCALE GENOMIC DNA]</scope>
    <source>
        <strain evidence="1 2">CGMCC 4.7215</strain>
    </source>
</reference>
<organism evidence="1 2">
    <name type="scientific">Halovenus rubra</name>
    <dbReference type="NCBI Taxonomy" id="869890"/>
    <lineage>
        <taxon>Archaea</taxon>
        <taxon>Methanobacteriati</taxon>
        <taxon>Methanobacteriota</taxon>
        <taxon>Stenosarchaea group</taxon>
        <taxon>Halobacteria</taxon>
        <taxon>Halobacteriales</taxon>
        <taxon>Haloarculaceae</taxon>
        <taxon>Halovenus</taxon>
    </lineage>
</organism>
<dbReference type="EMBL" id="JBHSZQ010000047">
    <property type="protein sequence ID" value="MFC7126838.1"/>
    <property type="molecule type" value="Genomic_DNA"/>
</dbReference>
<proteinExistence type="predicted"/>
<dbReference type="AlphaFoldDB" id="A0ABD5XAC4"/>
<dbReference type="Proteomes" id="UP001596414">
    <property type="component" value="Unassembled WGS sequence"/>
</dbReference>
<dbReference type="RefSeq" id="WP_267637321.1">
    <property type="nucleotide sequence ID" value="NZ_JAODIY010000009.1"/>
</dbReference>
<protein>
    <submittedName>
        <fullName evidence="1">Uncharacterized protein</fullName>
    </submittedName>
</protein>
<sequence>MRTIIPRAQSRALVTTDGSKQWEYSASTAGYAHAPAVGSNMLAFVDEERTLRCLVPRE</sequence>
<evidence type="ECO:0000313" key="2">
    <source>
        <dbReference type="Proteomes" id="UP001596414"/>
    </source>
</evidence>